<sequence>MRNIVVSGHCQTNGVAAALAELMPDDKVTALPLPSIYGTPEDVFIPAAHAADIWIHGADQAFLDKHGLNPGTRGAPAQLGLPLIYFDAFHPDTCMLMQRGSGEIFHDQPLSSAITAWAWQHGLLPDEVPALFHKNVFAALGYFDRWAANVEHLRRTFAAAGWADEFDRFFLNVQRTGNFMHTFNHPKVHVLASLAKMLAARLGCDEAVWARDVNVQDILAVVTWPLYPDVADAYGLTGGSYQWRWHGEHQTSVQAFAETSYLAYARCNLGTKDTVICGVDGPMLDRVLGPLCGVAA</sequence>
<evidence type="ECO:0000259" key="1">
    <source>
        <dbReference type="Pfam" id="PF18588"/>
    </source>
</evidence>
<protein>
    <submittedName>
        <fullName evidence="2">WcbI family polysaccharide biosynthesis putative acetyltransferase</fullName>
    </submittedName>
</protein>
<comment type="caution">
    <text evidence="2">The sequence shown here is derived from an EMBL/GenBank/DDBJ whole genome shotgun (WGS) entry which is preliminary data.</text>
</comment>
<dbReference type="Pfam" id="PF18588">
    <property type="entry name" value="WcbI"/>
    <property type="match status" value="1"/>
</dbReference>
<dbReference type="InterPro" id="IPR041307">
    <property type="entry name" value="WcbI"/>
</dbReference>
<dbReference type="Gene3D" id="3.40.50.12080">
    <property type="match status" value="1"/>
</dbReference>
<evidence type="ECO:0000313" key="2">
    <source>
        <dbReference type="EMBL" id="MFC6280943.1"/>
    </source>
</evidence>
<dbReference type="RefSeq" id="WP_371436105.1">
    <property type="nucleotide sequence ID" value="NZ_JBHSRS010000015.1"/>
</dbReference>
<proteinExistence type="predicted"/>
<accession>A0ABW1TW08</accession>
<keyword evidence="3" id="KW-1185">Reference proteome</keyword>
<dbReference type="Proteomes" id="UP001596270">
    <property type="component" value="Unassembled WGS sequence"/>
</dbReference>
<organism evidence="2 3">
    <name type="scientific">Polaromonas aquatica</name>
    <dbReference type="NCBI Taxonomy" id="332657"/>
    <lineage>
        <taxon>Bacteria</taxon>
        <taxon>Pseudomonadati</taxon>
        <taxon>Pseudomonadota</taxon>
        <taxon>Betaproteobacteria</taxon>
        <taxon>Burkholderiales</taxon>
        <taxon>Comamonadaceae</taxon>
        <taxon>Polaromonas</taxon>
    </lineage>
</organism>
<feature type="domain" description="Polysaccharide biosynthesis enzyme WcbI" evidence="1">
    <location>
        <begin position="4"/>
        <end position="205"/>
    </location>
</feature>
<gene>
    <name evidence="2" type="ORF">ACFQND_06830</name>
</gene>
<dbReference type="EMBL" id="JBHSRS010000015">
    <property type="protein sequence ID" value="MFC6280943.1"/>
    <property type="molecule type" value="Genomic_DNA"/>
</dbReference>
<reference evidence="3" key="1">
    <citation type="journal article" date="2019" name="Int. J. Syst. Evol. Microbiol.">
        <title>The Global Catalogue of Microorganisms (GCM) 10K type strain sequencing project: providing services to taxonomists for standard genome sequencing and annotation.</title>
        <authorList>
            <consortium name="The Broad Institute Genomics Platform"/>
            <consortium name="The Broad Institute Genome Sequencing Center for Infectious Disease"/>
            <person name="Wu L."/>
            <person name="Ma J."/>
        </authorList>
    </citation>
    <scope>NUCLEOTIDE SEQUENCE [LARGE SCALE GENOMIC DNA]</scope>
    <source>
        <strain evidence="3">CCUG 39402</strain>
    </source>
</reference>
<name>A0ABW1TW08_9BURK</name>
<evidence type="ECO:0000313" key="3">
    <source>
        <dbReference type="Proteomes" id="UP001596270"/>
    </source>
</evidence>